<evidence type="ECO:0000256" key="3">
    <source>
        <dbReference type="SAM" id="MobiDB-lite"/>
    </source>
</evidence>
<dbReference type="InterPro" id="IPR027785">
    <property type="entry name" value="UvrD-like_helicase_C"/>
</dbReference>
<reference evidence="5 6" key="1">
    <citation type="submission" date="2020-07" db="EMBL/GenBank/DDBJ databases">
        <title>Thermogemmata thermophila gen. nov., sp. nov., a novel moderate thermophilic planctomycete from a Kamchatka hot spring.</title>
        <authorList>
            <person name="Elcheninov A.G."/>
            <person name="Podosokorskaya O.A."/>
            <person name="Kovaleva O.L."/>
            <person name="Novikov A."/>
            <person name="Bonch-Osmolovskaya E.A."/>
            <person name="Toshchakov S.V."/>
            <person name="Kublanov I.V."/>
        </authorList>
    </citation>
    <scope>NUCLEOTIDE SEQUENCE [LARGE SCALE GENOMIC DNA]</scope>
    <source>
        <strain evidence="5 6">2918</strain>
    </source>
</reference>
<evidence type="ECO:0000259" key="4">
    <source>
        <dbReference type="SMART" id="SM00382"/>
    </source>
</evidence>
<dbReference type="Pfam" id="PF18335">
    <property type="entry name" value="SH3_13"/>
    <property type="match status" value="1"/>
</dbReference>
<dbReference type="InterPro" id="IPR041451">
    <property type="entry name" value="RecD2_SH13"/>
</dbReference>
<dbReference type="Pfam" id="PF13245">
    <property type="entry name" value="AAA_19"/>
    <property type="match status" value="1"/>
</dbReference>
<evidence type="ECO:0000256" key="1">
    <source>
        <dbReference type="ARBA" id="ARBA00022741"/>
    </source>
</evidence>
<comment type="caution">
    <text evidence="5">The sequence shown here is derived from an EMBL/GenBank/DDBJ whole genome shotgun (WGS) entry which is preliminary data.</text>
</comment>
<dbReference type="Pfam" id="PF13538">
    <property type="entry name" value="UvrD_C_2"/>
    <property type="match status" value="1"/>
</dbReference>
<protein>
    <submittedName>
        <fullName evidence="5">Flp pilus assembly complex ATPase component TadA</fullName>
    </submittedName>
</protein>
<evidence type="ECO:0000313" key="5">
    <source>
        <dbReference type="EMBL" id="MBA2226266.1"/>
    </source>
</evidence>
<dbReference type="EMBL" id="JACEFB010000005">
    <property type="protein sequence ID" value="MBA2226266.1"/>
    <property type="molecule type" value="Genomic_DNA"/>
</dbReference>
<dbReference type="GO" id="GO:0005524">
    <property type="term" value="F:ATP binding"/>
    <property type="evidence" value="ECO:0007669"/>
    <property type="project" value="UniProtKB-KW"/>
</dbReference>
<organism evidence="5 6">
    <name type="scientific">Thermogemmata fonticola</name>
    <dbReference type="NCBI Taxonomy" id="2755323"/>
    <lineage>
        <taxon>Bacteria</taxon>
        <taxon>Pseudomonadati</taxon>
        <taxon>Planctomycetota</taxon>
        <taxon>Planctomycetia</taxon>
        <taxon>Gemmatales</taxon>
        <taxon>Gemmataceae</taxon>
        <taxon>Thermogemmata</taxon>
    </lineage>
</organism>
<dbReference type="Gene3D" id="3.40.50.300">
    <property type="entry name" value="P-loop containing nucleotide triphosphate hydrolases"/>
    <property type="match status" value="2"/>
</dbReference>
<accession>A0A7V9ABI9</accession>
<dbReference type="AlphaFoldDB" id="A0A7V9ABI9"/>
<dbReference type="InterPro" id="IPR050534">
    <property type="entry name" value="Coronavir_polyprotein_1ab"/>
</dbReference>
<dbReference type="CDD" id="cd17933">
    <property type="entry name" value="DEXSc_RecD-like"/>
    <property type="match status" value="1"/>
</dbReference>
<proteinExistence type="predicted"/>
<dbReference type="InterPro" id="IPR003593">
    <property type="entry name" value="AAA+_ATPase"/>
</dbReference>
<dbReference type="PANTHER" id="PTHR43788">
    <property type="entry name" value="DNA2/NAM7 HELICASE FAMILY MEMBER"/>
    <property type="match status" value="1"/>
</dbReference>
<keyword evidence="2" id="KW-0067">ATP-binding</keyword>
<keyword evidence="1" id="KW-0547">Nucleotide-binding</keyword>
<name>A0A7V9ABI9_9BACT</name>
<sequence>MPEEVVRERAVALTHIPSSIITAAINQLCYRDEVIRDSPGRIRRAPKGTGGLYQLETDEEAQSRLHASASPSTREATGTPSSEAVGSSRHTANGQGEESDPGGWDEDLPDEEGRDATLLFLKPLFLAEHGLAHRLAELLRSPHPLPPTDVAAAISWAEQSLGLQLAPGQQAALRAAVQHKVLIITGGPGTGKTTLVKALLHLFAAKGLRIHLAAPTGRAARRLSEATGREARTLHRLLEYDAATNSFRRHRNNPLDTDLVVVDETSMVDVVLMHRLVQAVPPWACLVLVGDVDQLPSVGPGAVLADCLASQVVPVVRLTEVHRQAQGSWIVRAAHAVLHGELPASAPSSDGDFFFIEATDPPAILQTLRQLLVERIPRKFGFDPVQDIQVLTPQVKTELGALNLNRELQQLFNPPAPDRPEVRRYETIYRLGDKVMQIRNNYQRDVYNGDIGRIHAIDAEEQIVLVDFDGRLVDYDFADLDELQLAYACTVHKSQGSEYPAVVMPLHTQHYTMLQRNLLYTAITRGRRLVVLVGSRKALWRAVMNCETTQRWSLLAYRLQRLLPLQTWG</sequence>
<dbReference type="Gene3D" id="2.30.30.940">
    <property type="match status" value="1"/>
</dbReference>
<feature type="domain" description="AAA+ ATPase" evidence="4">
    <location>
        <begin position="178"/>
        <end position="319"/>
    </location>
</feature>
<dbReference type="SUPFAM" id="SSF52540">
    <property type="entry name" value="P-loop containing nucleoside triphosphate hydrolases"/>
    <property type="match status" value="2"/>
</dbReference>
<dbReference type="Proteomes" id="UP000542342">
    <property type="component" value="Unassembled WGS sequence"/>
</dbReference>
<dbReference type="GO" id="GO:0006310">
    <property type="term" value="P:DNA recombination"/>
    <property type="evidence" value="ECO:0007669"/>
    <property type="project" value="TreeGrafter"/>
</dbReference>
<dbReference type="SMART" id="SM00382">
    <property type="entry name" value="AAA"/>
    <property type="match status" value="1"/>
</dbReference>
<evidence type="ECO:0000256" key="2">
    <source>
        <dbReference type="ARBA" id="ARBA00022840"/>
    </source>
</evidence>
<dbReference type="GO" id="GO:0017116">
    <property type="term" value="F:single-stranded DNA helicase activity"/>
    <property type="evidence" value="ECO:0007669"/>
    <property type="project" value="TreeGrafter"/>
</dbReference>
<dbReference type="InterPro" id="IPR027417">
    <property type="entry name" value="P-loop_NTPase"/>
</dbReference>
<feature type="region of interest" description="Disordered" evidence="3">
    <location>
        <begin position="59"/>
        <end position="111"/>
    </location>
</feature>
<gene>
    <name evidence="5" type="primary">tadA</name>
    <name evidence="5" type="ORF">H0921_08855</name>
</gene>
<feature type="compositionally biased region" description="Acidic residues" evidence="3">
    <location>
        <begin position="97"/>
        <end position="111"/>
    </location>
</feature>
<keyword evidence="6" id="KW-1185">Reference proteome</keyword>
<dbReference type="PANTHER" id="PTHR43788:SF6">
    <property type="entry name" value="DNA HELICASE B"/>
    <property type="match status" value="1"/>
</dbReference>
<feature type="compositionally biased region" description="Polar residues" evidence="3">
    <location>
        <begin position="69"/>
        <end position="96"/>
    </location>
</feature>
<dbReference type="CDD" id="cd18809">
    <property type="entry name" value="SF1_C_RecD"/>
    <property type="match status" value="1"/>
</dbReference>
<dbReference type="GO" id="GO:0009338">
    <property type="term" value="C:exodeoxyribonuclease V complex"/>
    <property type="evidence" value="ECO:0007669"/>
    <property type="project" value="TreeGrafter"/>
</dbReference>
<evidence type="ECO:0000313" key="6">
    <source>
        <dbReference type="Proteomes" id="UP000542342"/>
    </source>
</evidence>